<dbReference type="Pfam" id="PF12833">
    <property type="entry name" value="HTH_18"/>
    <property type="match status" value="1"/>
</dbReference>
<keyword evidence="6" id="KW-1185">Reference proteome</keyword>
<dbReference type="PANTHER" id="PTHR43280:SF2">
    <property type="entry name" value="HTH-TYPE TRANSCRIPTIONAL REGULATOR EXSA"/>
    <property type="match status" value="1"/>
</dbReference>
<comment type="caution">
    <text evidence="5">The sequence shown here is derived from an EMBL/GenBank/DDBJ whole genome shotgun (WGS) entry which is preliminary data.</text>
</comment>
<dbReference type="RefSeq" id="WP_106054121.1">
    <property type="nucleotide sequence ID" value="NZ_CALXOB010000051.1"/>
</dbReference>
<dbReference type="GO" id="GO:0003700">
    <property type="term" value="F:DNA-binding transcription factor activity"/>
    <property type="evidence" value="ECO:0007669"/>
    <property type="project" value="InterPro"/>
</dbReference>
<organism evidence="5 6">
    <name type="scientific">Victivallis lenta</name>
    <dbReference type="NCBI Taxonomy" id="2606640"/>
    <lineage>
        <taxon>Bacteria</taxon>
        <taxon>Pseudomonadati</taxon>
        <taxon>Lentisphaerota</taxon>
        <taxon>Lentisphaeria</taxon>
        <taxon>Victivallales</taxon>
        <taxon>Victivallaceae</taxon>
        <taxon>Victivallis</taxon>
    </lineage>
</organism>
<dbReference type="InterPro" id="IPR018062">
    <property type="entry name" value="HTH_AraC-typ_CS"/>
</dbReference>
<dbReference type="InterPro" id="IPR037923">
    <property type="entry name" value="HTH-like"/>
</dbReference>
<keyword evidence="1" id="KW-0805">Transcription regulation</keyword>
<dbReference type="InterPro" id="IPR020449">
    <property type="entry name" value="Tscrpt_reg_AraC-type_HTH"/>
</dbReference>
<evidence type="ECO:0000256" key="2">
    <source>
        <dbReference type="ARBA" id="ARBA00023125"/>
    </source>
</evidence>
<evidence type="ECO:0000313" key="5">
    <source>
        <dbReference type="EMBL" id="MST97288.1"/>
    </source>
</evidence>
<evidence type="ECO:0000313" key="6">
    <source>
        <dbReference type="Proteomes" id="UP000435649"/>
    </source>
</evidence>
<dbReference type="PANTHER" id="PTHR43280">
    <property type="entry name" value="ARAC-FAMILY TRANSCRIPTIONAL REGULATOR"/>
    <property type="match status" value="1"/>
</dbReference>
<keyword evidence="2" id="KW-0238">DNA-binding</keyword>
<dbReference type="InterPro" id="IPR009057">
    <property type="entry name" value="Homeodomain-like_sf"/>
</dbReference>
<dbReference type="SMART" id="SM00342">
    <property type="entry name" value="HTH_ARAC"/>
    <property type="match status" value="1"/>
</dbReference>
<dbReference type="PROSITE" id="PS01124">
    <property type="entry name" value="HTH_ARAC_FAMILY_2"/>
    <property type="match status" value="1"/>
</dbReference>
<feature type="domain" description="HTH araC/xylS-type" evidence="4">
    <location>
        <begin position="194"/>
        <end position="293"/>
    </location>
</feature>
<dbReference type="PRINTS" id="PR00032">
    <property type="entry name" value="HTHARAC"/>
</dbReference>
<proteinExistence type="predicted"/>
<keyword evidence="3" id="KW-0804">Transcription</keyword>
<gene>
    <name evidence="5" type="ORF">FYJ85_09570</name>
</gene>
<sequence length="301" mass="35167">MKAECLIRCMETEYSIEIEHLHHQLFFRWSIEKLHTHPSYHLILISQGDCYVRFPNLAPIFLKEKDLLFINPNVPHLFIPNAETGVEHTSCIWRFRDREGGYGLFPLQALSDERDTRDFIIKSLTDLEASGFQRLHRLAENYFNESRNEFKPTGSPFDASSSLFRLWLTGYSLVMETNTKIPKLQTDSRHAMVENIHKLVEMNFNLTSFSVNYLAQELHMHPNYLNTMFARETGSSIGRLIRTYRLEYAKDLLQRTPYSIAEIAAKAGFSRHNYFTRIFKAATGMTPHEYRKQPPADHDSI</sequence>
<dbReference type="Gene3D" id="1.10.10.60">
    <property type="entry name" value="Homeodomain-like"/>
    <property type="match status" value="2"/>
</dbReference>
<reference evidence="5 6" key="1">
    <citation type="submission" date="2019-08" db="EMBL/GenBank/DDBJ databases">
        <title>In-depth cultivation of the pig gut microbiome towards novel bacterial diversity and tailored functional studies.</title>
        <authorList>
            <person name="Wylensek D."/>
            <person name="Hitch T.C.A."/>
            <person name="Clavel T."/>
        </authorList>
    </citation>
    <scope>NUCLEOTIDE SEQUENCE [LARGE SCALE GENOMIC DNA]</scope>
    <source>
        <strain evidence="5 6">BBE-744-WT-12</strain>
    </source>
</reference>
<accession>A0A844G449</accession>
<dbReference type="GO" id="GO:0043565">
    <property type="term" value="F:sequence-specific DNA binding"/>
    <property type="evidence" value="ECO:0007669"/>
    <property type="project" value="InterPro"/>
</dbReference>
<dbReference type="AlphaFoldDB" id="A0A844G449"/>
<dbReference type="SUPFAM" id="SSF46689">
    <property type="entry name" value="Homeodomain-like"/>
    <property type="match status" value="1"/>
</dbReference>
<dbReference type="Pfam" id="PF02311">
    <property type="entry name" value="AraC_binding"/>
    <property type="match status" value="1"/>
</dbReference>
<evidence type="ECO:0000259" key="4">
    <source>
        <dbReference type="PROSITE" id="PS01124"/>
    </source>
</evidence>
<evidence type="ECO:0000256" key="3">
    <source>
        <dbReference type="ARBA" id="ARBA00023163"/>
    </source>
</evidence>
<dbReference type="InterPro" id="IPR018060">
    <property type="entry name" value="HTH_AraC"/>
</dbReference>
<dbReference type="Proteomes" id="UP000435649">
    <property type="component" value="Unassembled WGS sequence"/>
</dbReference>
<dbReference type="InterPro" id="IPR003313">
    <property type="entry name" value="AraC-bd"/>
</dbReference>
<evidence type="ECO:0000256" key="1">
    <source>
        <dbReference type="ARBA" id="ARBA00023015"/>
    </source>
</evidence>
<dbReference type="PROSITE" id="PS00041">
    <property type="entry name" value="HTH_ARAC_FAMILY_1"/>
    <property type="match status" value="1"/>
</dbReference>
<dbReference type="EMBL" id="VUNS01000008">
    <property type="protein sequence ID" value="MST97288.1"/>
    <property type="molecule type" value="Genomic_DNA"/>
</dbReference>
<protein>
    <submittedName>
        <fullName evidence="5">AraC family transcriptional regulator</fullName>
    </submittedName>
</protein>
<name>A0A844G449_9BACT</name>
<dbReference type="SUPFAM" id="SSF51215">
    <property type="entry name" value="Regulatory protein AraC"/>
    <property type="match status" value="1"/>
</dbReference>